<dbReference type="PROSITE" id="PS50010">
    <property type="entry name" value="DH_2"/>
    <property type="match status" value="1"/>
</dbReference>
<name>A0A0B7NIW7_9FUNG</name>
<feature type="region of interest" description="Disordered" evidence="2">
    <location>
        <begin position="68"/>
        <end position="92"/>
    </location>
</feature>
<dbReference type="STRING" id="35722.A0A0B7NIW7"/>
<accession>A0A0B7NIW7</accession>
<proteinExistence type="predicted"/>
<dbReference type="Gene3D" id="2.30.29.30">
    <property type="entry name" value="Pleckstrin-homology domain (PH domain)/Phosphotyrosine-binding domain (PTB)"/>
    <property type="match status" value="1"/>
</dbReference>
<dbReference type="Pfam" id="PF15405">
    <property type="entry name" value="PH_5"/>
    <property type="match status" value="1"/>
</dbReference>
<dbReference type="SMART" id="SM00325">
    <property type="entry name" value="RhoGEF"/>
    <property type="match status" value="1"/>
</dbReference>
<dbReference type="InterPro" id="IPR011993">
    <property type="entry name" value="PH-like_dom_sf"/>
</dbReference>
<dbReference type="PANTHER" id="PTHR46572:SF2">
    <property type="entry name" value="RHO1 GDP-GTP EXCHANGE PROTEIN 1-RELATED"/>
    <property type="match status" value="1"/>
</dbReference>
<gene>
    <name evidence="4" type="primary">PARPA_09093.1 scaffold 35524</name>
</gene>
<dbReference type="GO" id="GO:0005085">
    <property type="term" value="F:guanyl-nucleotide exchange factor activity"/>
    <property type="evidence" value="ECO:0007669"/>
    <property type="project" value="InterPro"/>
</dbReference>
<dbReference type="InterPro" id="IPR000219">
    <property type="entry name" value="DH_dom"/>
</dbReference>
<dbReference type="InterPro" id="IPR052233">
    <property type="entry name" value="Rho-type_GEFs"/>
</dbReference>
<dbReference type="GO" id="GO:0035556">
    <property type="term" value="P:intracellular signal transduction"/>
    <property type="evidence" value="ECO:0007669"/>
    <property type="project" value="InterPro"/>
</dbReference>
<dbReference type="Proteomes" id="UP000054107">
    <property type="component" value="Unassembled WGS sequence"/>
</dbReference>
<dbReference type="InterPro" id="IPR041675">
    <property type="entry name" value="PH_5"/>
</dbReference>
<dbReference type="PANTHER" id="PTHR46572">
    <property type="entry name" value="RHO1 GDP-GTP EXCHANGE PROTEIN 1-RELATED"/>
    <property type="match status" value="1"/>
</dbReference>
<dbReference type="SUPFAM" id="SSF50729">
    <property type="entry name" value="PH domain-like"/>
    <property type="match status" value="1"/>
</dbReference>
<dbReference type="Pfam" id="PF00621">
    <property type="entry name" value="RhoGEF"/>
    <property type="match status" value="1"/>
</dbReference>
<protein>
    <recommendedName>
        <fullName evidence="3">DH domain-containing protein</fullName>
    </recommendedName>
</protein>
<dbReference type="AlphaFoldDB" id="A0A0B7NIW7"/>
<evidence type="ECO:0000256" key="1">
    <source>
        <dbReference type="ARBA" id="ARBA00022553"/>
    </source>
</evidence>
<dbReference type="SUPFAM" id="SSF48065">
    <property type="entry name" value="DBL homology domain (DH-domain)"/>
    <property type="match status" value="1"/>
</dbReference>
<evidence type="ECO:0000256" key="2">
    <source>
        <dbReference type="SAM" id="MobiDB-lite"/>
    </source>
</evidence>
<evidence type="ECO:0000313" key="5">
    <source>
        <dbReference type="Proteomes" id="UP000054107"/>
    </source>
</evidence>
<dbReference type="OrthoDB" id="2272012at2759"/>
<evidence type="ECO:0000259" key="3">
    <source>
        <dbReference type="PROSITE" id="PS50010"/>
    </source>
</evidence>
<feature type="domain" description="DH" evidence="3">
    <location>
        <begin position="444"/>
        <end position="631"/>
    </location>
</feature>
<reference evidence="4 5" key="1">
    <citation type="submission" date="2014-09" db="EMBL/GenBank/DDBJ databases">
        <authorList>
            <person name="Ellenberger Sabrina"/>
        </authorList>
    </citation>
    <scope>NUCLEOTIDE SEQUENCE [LARGE SCALE GENOMIC DNA]</scope>
    <source>
        <strain evidence="4 5">CBS 412.66</strain>
    </source>
</reference>
<dbReference type="Gene3D" id="1.20.900.10">
    <property type="entry name" value="Dbl homology (DH) domain"/>
    <property type="match status" value="1"/>
</dbReference>
<dbReference type="CDD" id="cd00160">
    <property type="entry name" value="RhoGEF"/>
    <property type="match status" value="1"/>
</dbReference>
<dbReference type="Gene3D" id="1.10.10.10">
    <property type="entry name" value="Winged helix-like DNA-binding domain superfamily/Winged helix DNA-binding domain"/>
    <property type="match status" value="1"/>
</dbReference>
<organism evidence="4 5">
    <name type="scientific">Parasitella parasitica</name>
    <dbReference type="NCBI Taxonomy" id="35722"/>
    <lineage>
        <taxon>Eukaryota</taxon>
        <taxon>Fungi</taxon>
        <taxon>Fungi incertae sedis</taxon>
        <taxon>Mucoromycota</taxon>
        <taxon>Mucoromycotina</taxon>
        <taxon>Mucoromycetes</taxon>
        <taxon>Mucorales</taxon>
        <taxon>Mucorineae</taxon>
        <taxon>Mucoraceae</taxon>
        <taxon>Parasitella</taxon>
    </lineage>
</organism>
<dbReference type="SUPFAM" id="SSF46785">
    <property type="entry name" value="Winged helix' DNA-binding domain"/>
    <property type="match status" value="1"/>
</dbReference>
<dbReference type="SMART" id="SM00049">
    <property type="entry name" value="DEP"/>
    <property type="match status" value="1"/>
</dbReference>
<dbReference type="InterPro" id="IPR036388">
    <property type="entry name" value="WH-like_DNA-bd_sf"/>
</dbReference>
<dbReference type="Pfam" id="PF00610">
    <property type="entry name" value="DEP"/>
    <property type="match status" value="1"/>
</dbReference>
<dbReference type="InterPro" id="IPR000591">
    <property type="entry name" value="DEP_dom"/>
</dbReference>
<keyword evidence="5" id="KW-1185">Reference proteome</keyword>
<dbReference type="InterPro" id="IPR035899">
    <property type="entry name" value="DBL_dom_sf"/>
</dbReference>
<sequence>MSNPNESTIIRNDVSCPYHQKDVYKRGFSNYSDAEISPEVANSYIQQNLPVRRQSLIVYHDKIKNENLSKQQQSDLPAVSGTTEERKGRRLHNSKSLLNEMHNGNRDYWKSRMPNPPLTIQITHSDSSADKVSSASVCSKSSPFELCMDTLFEEECPSQLPSPSQPRHLVPKFIGFLRPSKSETTYNYKNGRSPAPIDVNQPIQSWSDSMSQPLSRLRNVFSRLQTNTASANPNNSIRTTKPSVSTSVSKSYKDDIQYYDVFHGVEAVNCILDILCTNDRNLALLMGRALENQGLFHHVNYDYRLRDADQELYRFQYLHSPQHTSAYTDRQSIPSQFIAQTTSTPNKLLSLRKTNRKNAPSACETLPVNGVFSILTDCYSPTCTRKIPCYSISCPRMMTEKKKNLHRTLSSQVLRTEQEKQLRSLWRHSVPKNVVMSTNDMEKKRQECIYELIYTEEDFTRDMHYVQDFWIEPLLNNDIIPIERRHQFITDVFWNLADIERITMALSRDLTARQDKHSIIPCIGDILLEHVQGFDPFVTYGAHQIIGKHIYELEKRKNVKLLQFAQALERQPESRRLELNGYLTKPTSRLGRYNLLLSTIHRLTPKDHQDYETIPKVISKITNFMVRLNNQAGLSDNAFHLELISSRLIANKRYFSLDLMDPSRQLLMRGKMKRVSHSHSKGFYSAATSPGMESTNVDLQLFLFDNYLVFCKVKNQNGIEYYKVSQKPIPLEFLTCFIPFYNALRNINNMNNSISDIHNNNRYQQSAAAAIGYPITFASTSDNLLSITLIASTEPTRKLWLDKIREEREKRNYA</sequence>
<dbReference type="InterPro" id="IPR036390">
    <property type="entry name" value="WH_DNA-bd_sf"/>
</dbReference>
<keyword evidence="1" id="KW-0597">Phosphoprotein</keyword>
<evidence type="ECO:0000313" key="4">
    <source>
        <dbReference type="EMBL" id="CEP14903.1"/>
    </source>
</evidence>
<dbReference type="EMBL" id="LN731777">
    <property type="protein sequence ID" value="CEP14903.1"/>
    <property type="molecule type" value="Genomic_DNA"/>
</dbReference>